<name>A0AAW8LR09_AGRTU</name>
<evidence type="ECO:0000313" key="2">
    <source>
        <dbReference type="EMBL" id="MDR6701639.1"/>
    </source>
</evidence>
<dbReference type="Proteomes" id="UP001265315">
    <property type="component" value="Unassembled WGS sequence"/>
</dbReference>
<gene>
    <name evidence="2" type="ORF">J2W61_001467</name>
</gene>
<keyword evidence="1" id="KW-0472">Membrane</keyword>
<sequence length="217" mass="24478">MAGDLVDQMRFVLHVRMSFGQISKAAYHEAWAMRMRQSSLIEAQRRRSCFDKADGGIQYGLVARPSRPYLPAMEPDSQPLPKRPLAEILFLVFMRLVAVSCFWFGLQYWAMLTGYSLGGHGRFDMLNLPWRVAGSALAVIFPVAALGLWLGASWGAVMWVMGAGAQIAMYKVWPHIFGANTLVPVMHGLVATIYILFLVAFWLDQRQNEERARIDLP</sequence>
<dbReference type="Pfam" id="PF19660">
    <property type="entry name" value="DUF6163"/>
    <property type="match status" value="1"/>
</dbReference>
<dbReference type="InterPro" id="IPR046161">
    <property type="entry name" value="DUF6163"/>
</dbReference>
<protein>
    <submittedName>
        <fullName evidence="2">Uncharacterized protein</fullName>
    </submittedName>
</protein>
<dbReference type="AlphaFoldDB" id="A0AAW8LR09"/>
<evidence type="ECO:0000256" key="1">
    <source>
        <dbReference type="SAM" id="Phobius"/>
    </source>
</evidence>
<feature type="transmembrane region" description="Helical" evidence="1">
    <location>
        <begin position="185"/>
        <end position="203"/>
    </location>
</feature>
<comment type="caution">
    <text evidence="2">The sequence shown here is derived from an EMBL/GenBank/DDBJ whole genome shotgun (WGS) entry which is preliminary data.</text>
</comment>
<keyword evidence="1" id="KW-0812">Transmembrane</keyword>
<feature type="transmembrane region" description="Helical" evidence="1">
    <location>
        <begin position="156"/>
        <end position="173"/>
    </location>
</feature>
<keyword evidence="1" id="KW-1133">Transmembrane helix</keyword>
<feature type="transmembrane region" description="Helical" evidence="1">
    <location>
        <begin position="88"/>
        <end position="110"/>
    </location>
</feature>
<proteinExistence type="predicted"/>
<evidence type="ECO:0000313" key="3">
    <source>
        <dbReference type="Proteomes" id="UP001265315"/>
    </source>
</evidence>
<feature type="transmembrane region" description="Helical" evidence="1">
    <location>
        <begin position="130"/>
        <end position="149"/>
    </location>
</feature>
<organism evidence="2 3">
    <name type="scientific">Agrobacterium tumefaciens</name>
    <dbReference type="NCBI Taxonomy" id="358"/>
    <lineage>
        <taxon>Bacteria</taxon>
        <taxon>Pseudomonadati</taxon>
        <taxon>Pseudomonadota</taxon>
        <taxon>Alphaproteobacteria</taxon>
        <taxon>Hyphomicrobiales</taxon>
        <taxon>Rhizobiaceae</taxon>
        <taxon>Rhizobium/Agrobacterium group</taxon>
        <taxon>Agrobacterium</taxon>
        <taxon>Agrobacterium tumefaciens complex</taxon>
    </lineage>
</organism>
<dbReference type="EMBL" id="JAVDSW010000001">
    <property type="protein sequence ID" value="MDR6701639.1"/>
    <property type="molecule type" value="Genomic_DNA"/>
</dbReference>
<accession>A0AAW8LR09</accession>
<reference evidence="2" key="1">
    <citation type="submission" date="2023-07" db="EMBL/GenBank/DDBJ databases">
        <title>Sorghum-associated microbial communities from plants grown in Nebraska, USA.</title>
        <authorList>
            <person name="Schachtman D."/>
        </authorList>
    </citation>
    <scope>NUCLEOTIDE SEQUENCE</scope>
    <source>
        <strain evidence="2">1457</strain>
    </source>
</reference>